<dbReference type="EMBL" id="KV417301">
    <property type="protein sequence ID" value="KZO93442.1"/>
    <property type="molecule type" value="Genomic_DNA"/>
</dbReference>
<name>A0A167JC29_CALVF</name>
<accession>A0A167JC29</accession>
<feature type="region of interest" description="Disordered" evidence="4">
    <location>
        <begin position="81"/>
        <end position="105"/>
    </location>
</feature>
<keyword evidence="3" id="KW-0539">Nucleus</keyword>
<gene>
    <name evidence="5" type="ORF">CALVIDRAFT_485785</name>
</gene>
<keyword evidence="6" id="KW-1185">Reference proteome</keyword>
<dbReference type="Proteomes" id="UP000076738">
    <property type="component" value="Unassembled WGS sequence"/>
</dbReference>
<evidence type="ECO:0000256" key="3">
    <source>
        <dbReference type="ARBA" id="ARBA00023242"/>
    </source>
</evidence>
<dbReference type="GO" id="GO:0006351">
    <property type="term" value="P:DNA-templated transcription"/>
    <property type="evidence" value="ECO:0007669"/>
    <property type="project" value="InterPro"/>
</dbReference>
<evidence type="ECO:0000256" key="2">
    <source>
        <dbReference type="ARBA" id="ARBA00008912"/>
    </source>
</evidence>
<dbReference type="PANTHER" id="PTHR10917:SF0">
    <property type="entry name" value="DNA-DIRECTED RNA POLYMERASES I, II, AND III SUBUNIT RPABC3"/>
    <property type="match status" value="1"/>
</dbReference>
<dbReference type="GO" id="GO:0005736">
    <property type="term" value="C:RNA polymerase I complex"/>
    <property type="evidence" value="ECO:0007669"/>
    <property type="project" value="TreeGrafter"/>
</dbReference>
<evidence type="ECO:0000256" key="4">
    <source>
        <dbReference type="SAM" id="MobiDB-lite"/>
    </source>
</evidence>
<dbReference type="InterPro" id="IPR012340">
    <property type="entry name" value="NA-bd_OB-fold"/>
</dbReference>
<reference evidence="5 6" key="1">
    <citation type="journal article" date="2016" name="Mol. Biol. Evol.">
        <title>Comparative Genomics of Early-Diverging Mushroom-Forming Fungi Provides Insights into the Origins of Lignocellulose Decay Capabilities.</title>
        <authorList>
            <person name="Nagy L.G."/>
            <person name="Riley R."/>
            <person name="Tritt A."/>
            <person name="Adam C."/>
            <person name="Daum C."/>
            <person name="Floudas D."/>
            <person name="Sun H."/>
            <person name="Yadav J.S."/>
            <person name="Pangilinan J."/>
            <person name="Larsson K.H."/>
            <person name="Matsuura K."/>
            <person name="Barry K."/>
            <person name="Labutti K."/>
            <person name="Kuo R."/>
            <person name="Ohm R.A."/>
            <person name="Bhattacharya S.S."/>
            <person name="Shirouzu T."/>
            <person name="Yoshinaga Y."/>
            <person name="Martin F.M."/>
            <person name="Grigoriev I.V."/>
            <person name="Hibbett D.S."/>
        </authorList>
    </citation>
    <scope>NUCLEOTIDE SEQUENCE [LARGE SCALE GENOMIC DNA]</scope>
    <source>
        <strain evidence="5 6">TUFC12733</strain>
    </source>
</reference>
<dbReference type="GO" id="GO:0003899">
    <property type="term" value="F:DNA-directed RNA polymerase activity"/>
    <property type="evidence" value="ECO:0007669"/>
    <property type="project" value="InterPro"/>
</dbReference>
<dbReference type="STRING" id="1330018.A0A167JC29"/>
<dbReference type="GO" id="GO:0005666">
    <property type="term" value="C:RNA polymerase III complex"/>
    <property type="evidence" value="ECO:0007669"/>
    <property type="project" value="TreeGrafter"/>
</dbReference>
<proteinExistence type="inferred from homology"/>
<dbReference type="SUPFAM" id="SSF50249">
    <property type="entry name" value="Nucleic acid-binding proteins"/>
    <property type="match status" value="1"/>
</dbReference>
<evidence type="ECO:0000313" key="5">
    <source>
        <dbReference type="EMBL" id="KZO93442.1"/>
    </source>
</evidence>
<sequence>MSTLPLLSSAHSAITFEDVFTLHSIDPEGKKYDRVSRLFAHSHAFDMDLVLDFHTEVFPLRQGESVTVVLAKSLQKGLYEDEKPLNAKPEEGKDGEGKKKEKEQASWRVDGPVGLEEYFDYVCYGKVYRFDEGVGEKVTAYISFGGLLMTLSGSYRNMGTITVGTYTYLLMRKTLLT</sequence>
<evidence type="ECO:0000313" key="6">
    <source>
        <dbReference type="Proteomes" id="UP000076738"/>
    </source>
</evidence>
<dbReference type="OrthoDB" id="20018at2759"/>
<evidence type="ECO:0000256" key="1">
    <source>
        <dbReference type="ARBA" id="ARBA00004123"/>
    </source>
</evidence>
<dbReference type="Gene3D" id="2.40.50.140">
    <property type="entry name" value="Nucleic acid-binding proteins"/>
    <property type="match status" value="1"/>
</dbReference>
<protein>
    <submittedName>
        <fullName evidence="5">RNA polymerase</fullName>
    </submittedName>
</protein>
<dbReference type="SMART" id="SM00658">
    <property type="entry name" value="RPOL8c"/>
    <property type="match status" value="1"/>
</dbReference>
<dbReference type="Pfam" id="PF03870">
    <property type="entry name" value="RNA_pol_Rpb8"/>
    <property type="match status" value="1"/>
</dbReference>
<comment type="subcellular location">
    <subcellularLocation>
        <location evidence="1">Nucleus</location>
    </subcellularLocation>
</comment>
<dbReference type="InterPro" id="IPR005570">
    <property type="entry name" value="RPABC3"/>
</dbReference>
<organism evidence="5 6">
    <name type="scientific">Calocera viscosa (strain TUFC12733)</name>
    <dbReference type="NCBI Taxonomy" id="1330018"/>
    <lineage>
        <taxon>Eukaryota</taxon>
        <taxon>Fungi</taxon>
        <taxon>Dikarya</taxon>
        <taxon>Basidiomycota</taxon>
        <taxon>Agaricomycotina</taxon>
        <taxon>Dacrymycetes</taxon>
        <taxon>Dacrymycetales</taxon>
        <taxon>Dacrymycetaceae</taxon>
        <taxon>Calocera</taxon>
    </lineage>
</organism>
<dbReference type="PIRSF" id="PIRSF000779">
    <property type="entry name" value="RNA_pol_Rpb8"/>
    <property type="match status" value="1"/>
</dbReference>
<dbReference type="AlphaFoldDB" id="A0A167JC29"/>
<dbReference type="GO" id="GO:0005665">
    <property type="term" value="C:RNA polymerase II, core complex"/>
    <property type="evidence" value="ECO:0007669"/>
    <property type="project" value="TreeGrafter"/>
</dbReference>
<comment type="similarity">
    <text evidence="2">Belongs to the eukaryotic RPB8 RNA polymerase subunit family.</text>
</comment>
<dbReference type="PANTHER" id="PTHR10917">
    <property type="entry name" value="DNA-DIRECTED RNA POLYMERASES I, II, AND III SUBUNIT RPABC3"/>
    <property type="match status" value="1"/>
</dbReference>